<reference evidence="3" key="2">
    <citation type="submission" date="2023-05" db="EMBL/GenBank/DDBJ databases">
        <authorList>
            <consortium name="Lawrence Berkeley National Laboratory"/>
            <person name="Steindorff A."/>
            <person name="Hensen N."/>
            <person name="Bonometti L."/>
            <person name="Westerberg I."/>
            <person name="Brannstrom I.O."/>
            <person name="Guillou S."/>
            <person name="Cros-Aarteil S."/>
            <person name="Calhoun S."/>
            <person name="Haridas S."/>
            <person name="Kuo A."/>
            <person name="Mondo S."/>
            <person name="Pangilinan J."/>
            <person name="Riley R."/>
            <person name="Labutti K."/>
            <person name="Andreopoulos B."/>
            <person name="Lipzen A."/>
            <person name="Chen C."/>
            <person name="Yanf M."/>
            <person name="Daum C."/>
            <person name="Ng V."/>
            <person name="Clum A."/>
            <person name="Ohm R."/>
            <person name="Martin F."/>
            <person name="Silar P."/>
            <person name="Natvig D."/>
            <person name="Lalanne C."/>
            <person name="Gautier V."/>
            <person name="Ament-Velasquez S.L."/>
            <person name="Kruys A."/>
            <person name="Hutchinson M.I."/>
            <person name="Powell A.J."/>
            <person name="Barry K."/>
            <person name="Miller A.N."/>
            <person name="Grigoriev I.V."/>
            <person name="Debuchy R."/>
            <person name="Gladieux P."/>
            <person name="Thoren M.H."/>
            <person name="Johannesson H."/>
        </authorList>
    </citation>
    <scope>NUCLEOTIDE SEQUENCE</scope>
    <source>
        <strain evidence="3">CBS 990.96</strain>
    </source>
</reference>
<name>A0AAN7BJZ1_9PEZI</name>
<dbReference type="Gene3D" id="1.10.510.10">
    <property type="entry name" value="Transferase(Phosphotransferase) domain 1"/>
    <property type="match status" value="1"/>
</dbReference>
<feature type="compositionally biased region" description="Polar residues" evidence="1">
    <location>
        <begin position="497"/>
        <end position="510"/>
    </location>
</feature>
<comment type="caution">
    <text evidence="3">The sequence shown here is derived from an EMBL/GenBank/DDBJ whole genome shotgun (WGS) entry which is preliminary data.</text>
</comment>
<dbReference type="GO" id="GO:0004674">
    <property type="term" value="F:protein serine/threonine kinase activity"/>
    <property type="evidence" value="ECO:0007669"/>
    <property type="project" value="TreeGrafter"/>
</dbReference>
<sequence length="596" mass="68131">MDSGHFTNEERITELAKIIVGIPQVQDGEQRMNSSIRKPGYKKTLAALILTEKYSSIQRFIECRVDDSKLPLNSKTTTKERLELCLRGSDFPLSCFQGWNSSDSLRFYKTQWLFVAPFFRQNPKGPVHYVLPKQAPLPFKAINKEIEANTYKNLMKGIEIRQDHTNIPSYLSQSGRLQFALQKTDLWSTKVDFYREVAVLRRVSAYRTDHLIRLLFTLELQDSQQQGTQPSESELFFVFPLPSGNLEGLWNNDLATERVKGNAETANFALWVATQCRGITEAVGMIHNAQPGELDDNPEQSRAQEFQDEWSGIHANIVPRTIFWFQNSHRATHPMGLIQLGGFGQTTFYHQPSRVRVTLKKGHTRTYSPPEIELGQIISRTYDIWSLGCVFLEFISWIILGIPKKVPFSGLDGFEMEEFSNARKKHSKSLFEMSQDTFYRLVPGEERTTADINPAVIERVQALHSHKDCTQFLHDFLDLVLYEMLVVEDRPLASDISSSEGQHASVQNIPPTAKDKGKTSETVVAQKRLTSLEVVSRLDELIKRGLNDPKNLFFTEGRPKKNWFQKYTKVLQLSAVTVEQPLELLQQNSRSPWIGG</sequence>
<organism evidence="3 4">
    <name type="scientific">Podospora fimiseda</name>
    <dbReference type="NCBI Taxonomy" id="252190"/>
    <lineage>
        <taxon>Eukaryota</taxon>
        <taxon>Fungi</taxon>
        <taxon>Dikarya</taxon>
        <taxon>Ascomycota</taxon>
        <taxon>Pezizomycotina</taxon>
        <taxon>Sordariomycetes</taxon>
        <taxon>Sordariomycetidae</taxon>
        <taxon>Sordariales</taxon>
        <taxon>Podosporaceae</taxon>
        <taxon>Podospora</taxon>
    </lineage>
</organism>
<feature type="region of interest" description="Disordered" evidence="1">
    <location>
        <begin position="497"/>
        <end position="521"/>
    </location>
</feature>
<gene>
    <name evidence="3" type="ORF">QBC38DRAFT_370555</name>
</gene>
<dbReference type="PANTHER" id="PTHR24359">
    <property type="entry name" value="SERINE/THREONINE-PROTEIN KINASE SBK1"/>
    <property type="match status" value="1"/>
</dbReference>
<proteinExistence type="predicted"/>
<dbReference type="PANTHER" id="PTHR24359:SF37">
    <property type="entry name" value="PROTEIN KINASE DOMAIN-CONTAINING PROTEIN"/>
    <property type="match status" value="1"/>
</dbReference>
<protein>
    <recommendedName>
        <fullName evidence="2">Protein kinase domain-containing protein</fullName>
    </recommendedName>
</protein>
<evidence type="ECO:0000256" key="1">
    <source>
        <dbReference type="SAM" id="MobiDB-lite"/>
    </source>
</evidence>
<evidence type="ECO:0000313" key="4">
    <source>
        <dbReference type="Proteomes" id="UP001301958"/>
    </source>
</evidence>
<dbReference type="EMBL" id="MU865386">
    <property type="protein sequence ID" value="KAK4224668.1"/>
    <property type="molecule type" value="Genomic_DNA"/>
</dbReference>
<feature type="domain" description="Protein kinase" evidence="2">
    <location>
        <begin position="140"/>
        <end position="506"/>
    </location>
</feature>
<reference evidence="3" key="1">
    <citation type="journal article" date="2023" name="Mol. Phylogenet. Evol.">
        <title>Genome-scale phylogeny and comparative genomics of the fungal order Sordariales.</title>
        <authorList>
            <person name="Hensen N."/>
            <person name="Bonometti L."/>
            <person name="Westerberg I."/>
            <person name="Brannstrom I.O."/>
            <person name="Guillou S."/>
            <person name="Cros-Aarteil S."/>
            <person name="Calhoun S."/>
            <person name="Haridas S."/>
            <person name="Kuo A."/>
            <person name="Mondo S."/>
            <person name="Pangilinan J."/>
            <person name="Riley R."/>
            <person name="LaButti K."/>
            <person name="Andreopoulos B."/>
            <person name="Lipzen A."/>
            <person name="Chen C."/>
            <person name="Yan M."/>
            <person name="Daum C."/>
            <person name="Ng V."/>
            <person name="Clum A."/>
            <person name="Steindorff A."/>
            <person name="Ohm R.A."/>
            <person name="Martin F."/>
            <person name="Silar P."/>
            <person name="Natvig D.O."/>
            <person name="Lalanne C."/>
            <person name="Gautier V."/>
            <person name="Ament-Velasquez S.L."/>
            <person name="Kruys A."/>
            <person name="Hutchinson M.I."/>
            <person name="Powell A.J."/>
            <person name="Barry K."/>
            <person name="Miller A.N."/>
            <person name="Grigoriev I.V."/>
            <person name="Debuchy R."/>
            <person name="Gladieux P."/>
            <person name="Hiltunen Thoren M."/>
            <person name="Johannesson H."/>
        </authorList>
    </citation>
    <scope>NUCLEOTIDE SEQUENCE</scope>
    <source>
        <strain evidence="3">CBS 990.96</strain>
    </source>
</reference>
<dbReference type="AlphaFoldDB" id="A0AAN7BJZ1"/>
<evidence type="ECO:0000313" key="3">
    <source>
        <dbReference type="EMBL" id="KAK4224668.1"/>
    </source>
</evidence>
<keyword evidence="4" id="KW-1185">Reference proteome</keyword>
<dbReference type="InterPro" id="IPR000719">
    <property type="entry name" value="Prot_kinase_dom"/>
</dbReference>
<dbReference type="GO" id="GO:0005524">
    <property type="term" value="F:ATP binding"/>
    <property type="evidence" value="ECO:0007669"/>
    <property type="project" value="InterPro"/>
</dbReference>
<dbReference type="PROSITE" id="PS50011">
    <property type="entry name" value="PROTEIN_KINASE_DOM"/>
    <property type="match status" value="1"/>
</dbReference>
<dbReference type="InterPro" id="IPR011009">
    <property type="entry name" value="Kinase-like_dom_sf"/>
</dbReference>
<evidence type="ECO:0000259" key="2">
    <source>
        <dbReference type="PROSITE" id="PS50011"/>
    </source>
</evidence>
<accession>A0AAN7BJZ1</accession>
<dbReference type="SUPFAM" id="SSF56112">
    <property type="entry name" value="Protein kinase-like (PK-like)"/>
    <property type="match status" value="1"/>
</dbReference>
<dbReference type="Proteomes" id="UP001301958">
    <property type="component" value="Unassembled WGS sequence"/>
</dbReference>